<dbReference type="AlphaFoldDB" id="A0A415G8X3"/>
<feature type="non-terminal residue" evidence="2">
    <location>
        <position position="38"/>
    </location>
</feature>
<protein>
    <submittedName>
        <fullName evidence="2">Helix-turn-helix domain-containing protein</fullName>
    </submittedName>
</protein>
<dbReference type="InterPro" id="IPR055247">
    <property type="entry name" value="InsJ-like_HTH"/>
</dbReference>
<evidence type="ECO:0000259" key="1">
    <source>
        <dbReference type="Pfam" id="PF13518"/>
    </source>
</evidence>
<accession>A0A415G8X3</accession>
<reference evidence="2 3" key="1">
    <citation type="submission" date="2018-08" db="EMBL/GenBank/DDBJ databases">
        <title>A genome reference for cultivated species of the human gut microbiota.</title>
        <authorList>
            <person name="Zou Y."/>
            <person name="Xue W."/>
            <person name="Luo G."/>
        </authorList>
    </citation>
    <scope>NUCLEOTIDE SEQUENCE [LARGE SCALE GENOMIC DNA]</scope>
    <source>
        <strain evidence="2 3">AF45-14BH</strain>
    </source>
</reference>
<organism evidence="2 3">
    <name type="scientific">Anaerobutyricum hallii</name>
    <dbReference type="NCBI Taxonomy" id="39488"/>
    <lineage>
        <taxon>Bacteria</taxon>
        <taxon>Bacillati</taxon>
        <taxon>Bacillota</taxon>
        <taxon>Clostridia</taxon>
        <taxon>Lachnospirales</taxon>
        <taxon>Lachnospiraceae</taxon>
        <taxon>Anaerobutyricum</taxon>
    </lineage>
</organism>
<sequence length="38" mass="4361">MDEKILQKKESISSVASKIGVYYTTVDKWLRNYKAIGP</sequence>
<evidence type="ECO:0000313" key="3">
    <source>
        <dbReference type="Proteomes" id="UP000283497"/>
    </source>
</evidence>
<feature type="domain" description="Insertion element IS150 protein InsJ-like helix-turn-helix" evidence="1">
    <location>
        <begin position="7"/>
        <end position="38"/>
    </location>
</feature>
<gene>
    <name evidence="2" type="ORF">DW068_05235</name>
</gene>
<evidence type="ECO:0000313" key="2">
    <source>
        <dbReference type="EMBL" id="RHK40243.1"/>
    </source>
</evidence>
<dbReference type="RefSeq" id="WP_147363003.1">
    <property type="nucleotide sequence ID" value="NZ_QRNJ01000014.1"/>
</dbReference>
<dbReference type="EMBL" id="QRNJ01000014">
    <property type="protein sequence ID" value="RHK40243.1"/>
    <property type="molecule type" value="Genomic_DNA"/>
</dbReference>
<proteinExistence type="predicted"/>
<dbReference type="Pfam" id="PF13518">
    <property type="entry name" value="HTH_28"/>
    <property type="match status" value="1"/>
</dbReference>
<dbReference type="Proteomes" id="UP000283497">
    <property type="component" value="Unassembled WGS sequence"/>
</dbReference>
<name>A0A415G8X3_9FIRM</name>
<comment type="caution">
    <text evidence="2">The sequence shown here is derived from an EMBL/GenBank/DDBJ whole genome shotgun (WGS) entry which is preliminary data.</text>
</comment>